<dbReference type="Proteomes" id="UP001602245">
    <property type="component" value="Unassembled WGS sequence"/>
</dbReference>
<proteinExistence type="predicted"/>
<keyword evidence="1" id="KW-1133">Transmembrane helix</keyword>
<sequence>MDIAARIITLYPVDPRPVSPSGHDESASLFGVTPRDGKSEFADSPWRPIITGVRSWDPDEYGAPHAGTAYRVTAVTTAVARMAGDVEVLLLDLTVTAPLDGIILAERDAYDPAVEIKIGTSTLAPAVLGDDARLEAAAARQQILLLPGGPGALFASGDPDDLPVSRAGELRKLLIKDTAIGYRPAQMAVRVPPDINGPDRQAVYVWATNTVAEGLDQYGELGRLRVLGMVLSNCQTIAATMAARTTRAAALEELDAPAPAEDEDAETLRDRAELRIRRVARLRHDLNRNAETHARGTAVVGGRPMLSYHQAVVAESDLPTLLAATQHLLEQLSASLAVEQQLRSVQEARETADQQLAVARSTQGLLNQSEALKAASVIFASVAAVLALAGLFAQAAAIPGAQDGTYFRSLPGSVVFVLAVALFAVIVGVAVRMASRRSVPPRLRPAARIGRWSLIAITSLGIIASAAGVLVPVGVAVAGTGAVLLILLVAAEFEYEKA</sequence>
<comment type="caution">
    <text evidence="2">The sequence shown here is derived from an EMBL/GenBank/DDBJ whole genome shotgun (WGS) entry which is preliminary data.</text>
</comment>
<protein>
    <submittedName>
        <fullName evidence="2">Uncharacterized protein</fullName>
    </submittedName>
</protein>
<dbReference type="RefSeq" id="WP_020517589.1">
    <property type="nucleotide sequence ID" value="NZ_JBIAZU010000006.1"/>
</dbReference>
<feature type="transmembrane region" description="Helical" evidence="1">
    <location>
        <begin position="410"/>
        <end position="431"/>
    </location>
</feature>
<feature type="transmembrane region" description="Helical" evidence="1">
    <location>
        <begin position="452"/>
        <end position="471"/>
    </location>
</feature>
<gene>
    <name evidence="2" type="ORF">ACFY35_35385</name>
</gene>
<keyword evidence="3" id="KW-1185">Reference proteome</keyword>
<evidence type="ECO:0000313" key="2">
    <source>
        <dbReference type="EMBL" id="MFF5294754.1"/>
    </source>
</evidence>
<organism evidence="2 3">
    <name type="scientific">Paractinoplanes globisporus</name>
    <dbReference type="NCBI Taxonomy" id="113565"/>
    <lineage>
        <taxon>Bacteria</taxon>
        <taxon>Bacillati</taxon>
        <taxon>Actinomycetota</taxon>
        <taxon>Actinomycetes</taxon>
        <taxon>Micromonosporales</taxon>
        <taxon>Micromonosporaceae</taxon>
        <taxon>Paractinoplanes</taxon>
    </lineage>
</organism>
<evidence type="ECO:0000313" key="3">
    <source>
        <dbReference type="Proteomes" id="UP001602245"/>
    </source>
</evidence>
<evidence type="ECO:0000256" key="1">
    <source>
        <dbReference type="SAM" id="Phobius"/>
    </source>
</evidence>
<feature type="transmembrane region" description="Helical" evidence="1">
    <location>
        <begin position="477"/>
        <end position="495"/>
    </location>
</feature>
<reference evidence="2 3" key="1">
    <citation type="submission" date="2024-10" db="EMBL/GenBank/DDBJ databases">
        <title>The Natural Products Discovery Center: Release of the First 8490 Sequenced Strains for Exploring Actinobacteria Biosynthetic Diversity.</title>
        <authorList>
            <person name="Kalkreuter E."/>
            <person name="Kautsar S.A."/>
            <person name="Yang D."/>
            <person name="Bader C.D."/>
            <person name="Teijaro C.N."/>
            <person name="Fluegel L."/>
            <person name="Davis C.M."/>
            <person name="Simpson J.R."/>
            <person name="Lauterbach L."/>
            <person name="Steele A.D."/>
            <person name="Gui C."/>
            <person name="Meng S."/>
            <person name="Li G."/>
            <person name="Viehrig K."/>
            <person name="Ye F."/>
            <person name="Su P."/>
            <person name="Kiefer A.F."/>
            <person name="Nichols A."/>
            <person name="Cepeda A.J."/>
            <person name="Yan W."/>
            <person name="Fan B."/>
            <person name="Jiang Y."/>
            <person name="Adhikari A."/>
            <person name="Zheng C.-J."/>
            <person name="Schuster L."/>
            <person name="Cowan T.M."/>
            <person name="Smanski M.J."/>
            <person name="Chevrette M.G."/>
            <person name="De Carvalho L.P.S."/>
            <person name="Shen B."/>
        </authorList>
    </citation>
    <scope>NUCLEOTIDE SEQUENCE [LARGE SCALE GENOMIC DNA]</scope>
    <source>
        <strain evidence="2 3">NPDC000087</strain>
    </source>
</reference>
<dbReference type="EMBL" id="JBIAZU010000006">
    <property type="protein sequence ID" value="MFF5294754.1"/>
    <property type="molecule type" value="Genomic_DNA"/>
</dbReference>
<keyword evidence="1" id="KW-0472">Membrane</keyword>
<feature type="transmembrane region" description="Helical" evidence="1">
    <location>
        <begin position="377"/>
        <end position="398"/>
    </location>
</feature>
<name>A0ABW6WNB4_9ACTN</name>
<keyword evidence="1" id="KW-0812">Transmembrane</keyword>
<accession>A0ABW6WNB4</accession>